<dbReference type="OrthoDB" id="7062527at2"/>
<proteinExistence type="predicted"/>
<evidence type="ECO:0000256" key="1">
    <source>
        <dbReference type="SAM" id="Phobius"/>
    </source>
</evidence>
<evidence type="ECO:0000313" key="3">
    <source>
        <dbReference type="Proteomes" id="UP000252405"/>
    </source>
</evidence>
<dbReference type="AlphaFoldDB" id="A0A368U481"/>
<gene>
    <name evidence="2" type="ORF">DU505_02570</name>
</gene>
<keyword evidence="1" id="KW-1133">Transmembrane helix</keyword>
<keyword evidence="3" id="KW-1185">Reference proteome</keyword>
<evidence type="ECO:0000313" key="2">
    <source>
        <dbReference type="EMBL" id="RCV91969.1"/>
    </source>
</evidence>
<keyword evidence="1" id="KW-0812">Transmembrane</keyword>
<feature type="transmembrane region" description="Helical" evidence="1">
    <location>
        <begin position="56"/>
        <end position="75"/>
    </location>
</feature>
<dbReference type="RefSeq" id="WP_114477417.1">
    <property type="nucleotide sequence ID" value="NZ_QPII01000001.1"/>
</dbReference>
<keyword evidence="1" id="KW-0472">Membrane</keyword>
<comment type="caution">
    <text evidence="2">The sequence shown here is derived from an EMBL/GenBank/DDBJ whole genome shotgun (WGS) entry which is preliminary data.</text>
</comment>
<feature type="transmembrane region" description="Helical" evidence="1">
    <location>
        <begin position="32"/>
        <end position="50"/>
    </location>
</feature>
<dbReference type="Proteomes" id="UP000252405">
    <property type="component" value="Unassembled WGS sequence"/>
</dbReference>
<name>A0A368U481_9GAMM</name>
<dbReference type="EMBL" id="QPII01000001">
    <property type="protein sequence ID" value="RCV91969.1"/>
    <property type="molecule type" value="Genomic_DNA"/>
</dbReference>
<organism evidence="2 3">
    <name type="scientific">Billgrantia montanilacus</name>
    <dbReference type="NCBI Taxonomy" id="2282305"/>
    <lineage>
        <taxon>Bacteria</taxon>
        <taxon>Pseudomonadati</taxon>
        <taxon>Pseudomonadota</taxon>
        <taxon>Gammaproteobacteria</taxon>
        <taxon>Oceanospirillales</taxon>
        <taxon>Halomonadaceae</taxon>
        <taxon>Billgrantia</taxon>
    </lineage>
</organism>
<sequence>MGSAQKLKILRSVDAALANPALHQQKFKRMRMVAAVTAWLGFFSCFLLYFQGLPGIYLPILASLSGVLFGVALYLGNSIKQWPILAQHVSRESVREQISELET</sequence>
<accession>A0A368U481</accession>
<protein>
    <submittedName>
        <fullName evidence="2">Uncharacterized protein</fullName>
    </submittedName>
</protein>
<reference evidence="2 3" key="1">
    <citation type="submission" date="2018-07" db="EMBL/GenBank/DDBJ databases">
        <title>Halomonas montanilacus sp. nov., isolated from Lake Pengyan on Tibetan Plateau.</title>
        <authorList>
            <person name="Lu H."/>
            <person name="Xing P."/>
            <person name="Wu Q."/>
        </authorList>
    </citation>
    <scope>NUCLEOTIDE SEQUENCE [LARGE SCALE GENOMIC DNA]</scope>
    <source>
        <strain evidence="2 3">PYC7W</strain>
    </source>
</reference>